<evidence type="ECO:0008006" key="3">
    <source>
        <dbReference type="Google" id="ProtNLM"/>
    </source>
</evidence>
<name>A0A641ALQ7_9ACTN</name>
<proteinExistence type="predicted"/>
<accession>A0A641ALQ7</accession>
<dbReference type="OrthoDB" id="3743955at2"/>
<organism evidence="1 2">
    <name type="scientific">Aeromicrobium fastidiosum</name>
    <dbReference type="NCBI Taxonomy" id="52699"/>
    <lineage>
        <taxon>Bacteria</taxon>
        <taxon>Bacillati</taxon>
        <taxon>Actinomycetota</taxon>
        <taxon>Actinomycetes</taxon>
        <taxon>Propionibacteriales</taxon>
        <taxon>Nocardioidaceae</taxon>
        <taxon>Aeromicrobium</taxon>
    </lineage>
</organism>
<evidence type="ECO:0000313" key="1">
    <source>
        <dbReference type="EMBL" id="KAA1376323.1"/>
    </source>
</evidence>
<gene>
    <name evidence="1" type="ORF">ESP62_012885</name>
</gene>
<comment type="caution">
    <text evidence="1">The sequence shown here is derived from an EMBL/GenBank/DDBJ whole genome shotgun (WGS) entry which is preliminary data.</text>
</comment>
<dbReference type="Proteomes" id="UP001515100">
    <property type="component" value="Unassembled WGS sequence"/>
</dbReference>
<dbReference type="SUPFAM" id="SSF56219">
    <property type="entry name" value="DNase I-like"/>
    <property type="match status" value="1"/>
</dbReference>
<dbReference type="Gene3D" id="3.60.10.10">
    <property type="entry name" value="Endonuclease/exonuclease/phosphatase"/>
    <property type="match status" value="1"/>
</dbReference>
<dbReference type="AlphaFoldDB" id="A0A641ALQ7"/>
<dbReference type="InterPro" id="IPR036691">
    <property type="entry name" value="Endo/exonu/phosph_ase_sf"/>
</dbReference>
<dbReference type="EMBL" id="SDPP02000003">
    <property type="protein sequence ID" value="KAA1376323.1"/>
    <property type="molecule type" value="Genomic_DNA"/>
</dbReference>
<sequence>MTATFRLGFKNVLGSNWTLTRNRWPGRAVMLDREMNGPDGMRASAYFLVEVNQRPERRSLSAILPGWDVVRSPRGHNDVYSDPAVHRLVDWQEIALGTRTRQQRYVTIARYEHLASGVEWTGATTHLSSSVGTTVEKAQASRQVQGTRLAELCAEHDVDVLAGDINNIVVRDDTPRGILQAAGWVDWRAAVDVENVDHDVHHAIGRDNPRTGKHLDAIYLGPRVEALAGRVQVTEPDSSDHLGLVCTVQIRPRPPRPR</sequence>
<reference evidence="1" key="1">
    <citation type="submission" date="2019-09" db="EMBL/GenBank/DDBJ databases">
        <authorList>
            <person name="Li J."/>
        </authorList>
    </citation>
    <scope>NUCLEOTIDE SEQUENCE [LARGE SCALE GENOMIC DNA]</scope>
    <source>
        <strain evidence="1">NRBC 14897</strain>
    </source>
</reference>
<keyword evidence="2" id="KW-1185">Reference proteome</keyword>
<protein>
    <recommendedName>
        <fullName evidence="3">Endonuclease/exonuclease/phosphatase family protein</fullName>
    </recommendedName>
</protein>
<dbReference type="RefSeq" id="WP_129184244.1">
    <property type="nucleotide sequence ID" value="NZ_JAGIOG010000001.1"/>
</dbReference>
<evidence type="ECO:0000313" key="2">
    <source>
        <dbReference type="Proteomes" id="UP001515100"/>
    </source>
</evidence>